<dbReference type="STRING" id="1790137.AXE80_07470"/>
<protein>
    <recommendedName>
        <fullName evidence="4">Secretion system C-terminal sorting domain-containing protein</fullName>
    </recommendedName>
</protein>
<keyword evidence="3" id="KW-0677">Repeat</keyword>
<evidence type="ECO:0000313" key="5">
    <source>
        <dbReference type="EMBL" id="ANW96125.1"/>
    </source>
</evidence>
<keyword evidence="1" id="KW-0433">Leucine-rich repeat</keyword>
<dbReference type="RefSeq" id="WP_068825929.1">
    <property type="nucleotide sequence ID" value="NZ_CP014224.1"/>
</dbReference>
<name>A0A1B1Y5T2_9FLAO</name>
<dbReference type="KEGG" id="wfu:AXE80_07470"/>
<dbReference type="NCBIfam" id="TIGR04183">
    <property type="entry name" value="Por_Secre_tail"/>
    <property type="match status" value="1"/>
</dbReference>
<keyword evidence="2" id="KW-0732">Signal</keyword>
<evidence type="ECO:0000259" key="4">
    <source>
        <dbReference type="Pfam" id="PF18962"/>
    </source>
</evidence>
<dbReference type="PANTHER" id="PTHR47566:SF1">
    <property type="entry name" value="PROTEIN NUD1"/>
    <property type="match status" value="1"/>
</dbReference>
<dbReference type="Proteomes" id="UP000092967">
    <property type="component" value="Chromosome"/>
</dbReference>
<evidence type="ECO:0000256" key="1">
    <source>
        <dbReference type="ARBA" id="ARBA00022614"/>
    </source>
</evidence>
<organism evidence="5 6">
    <name type="scientific">Wenyingzhuangia fucanilytica</name>
    <dbReference type="NCBI Taxonomy" id="1790137"/>
    <lineage>
        <taxon>Bacteria</taxon>
        <taxon>Pseudomonadati</taxon>
        <taxon>Bacteroidota</taxon>
        <taxon>Flavobacteriia</taxon>
        <taxon>Flavobacteriales</taxon>
        <taxon>Flavobacteriaceae</taxon>
        <taxon>Wenyingzhuangia</taxon>
    </lineage>
</organism>
<dbReference type="InterPro" id="IPR052574">
    <property type="entry name" value="CDIRP"/>
</dbReference>
<dbReference type="OrthoDB" id="3179827at2"/>
<dbReference type="PANTHER" id="PTHR47566">
    <property type="match status" value="1"/>
</dbReference>
<evidence type="ECO:0000313" key="6">
    <source>
        <dbReference type="Proteomes" id="UP000092967"/>
    </source>
</evidence>
<dbReference type="AlphaFoldDB" id="A0A1B1Y5T2"/>
<reference evidence="5 6" key="1">
    <citation type="submission" date="2016-02" db="EMBL/GenBank/DDBJ databases">
        <authorList>
            <person name="Wen L."/>
            <person name="He K."/>
            <person name="Yang H."/>
        </authorList>
    </citation>
    <scope>NUCLEOTIDE SEQUENCE [LARGE SCALE GENOMIC DNA]</scope>
    <source>
        <strain evidence="5 6">CZ1127</strain>
    </source>
</reference>
<feature type="domain" description="Secretion system C-terminal sorting" evidence="4">
    <location>
        <begin position="600"/>
        <end position="666"/>
    </location>
</feature>
<accession>A0A1B1Y5T2</accession>
<evidence type="ECO:0000256" key="3">
    <source>
        <dbReference type="ARBA" id="ARBA00022737"/>
    </source>
</evidence>
<dbReference type="SUPFAM" id="SSF52058">
    <property type="entry name" value="L domain-like"/>
    <property type="match status" value="2"/>
</dbReference>
<dbReference type="Pfam" id="PF18962">
    <property type="entry name" value="Por_Secre_tail"/>
    <property type="match status" value="1"/>
</dbReference>
<dbReference type="InterPro" id="IPR026444">
    <property type="entry name" value="Secre_tail"/>
</dbReference>
<keyword evidence="6" id="KW-1185">Reference proteome</keyword>
<proteinExistence type="predicted"/>
<sequence>MNATNNPNLTCIFVDDHTYAKANFTDVDGAASFLETKAECGLYTAIPDANFEQALIDLGHDSGSVDGGVPTANINTLTSLNVSVSNISDLTGIEAFVALTNLDCSINSLTTLDLSTNTAITELDLSENQITTLDLSNNTAITELYLHENSLTTLDLSANTALEKLFVSDNQISALNLSNNTAITELGLSNNLFMTLDLSANTAITNLYVDTNQLTALDLSTNTAIAILDANDNQITTLDLSTNTAITELNLNNNKLTELDISANTAITKLSVNNNFLSTLDLWTSTYLTELDVSNNKLTSLDLRNGVNQNFTTMVATNNPDLSCIFVDSKTYAESNFTNVDATASFMETLQECTQLYTQIPDSNFEDVLKDLGYDSGTRDGLVLTANISGVTSLNVYRENINSLEGIEAFTSLTELNCIENHLTALDLSSNTALTSLYCADNNLDALDVSSNTALEVLSCGGNNLDALNVSNNTALTTLSCNNNSINALDVSSNTALTTLSCDNNSLTALDLSSNTALTELYCSDNSLSTLDLRNGANSSLTAMNATNNSSLTCIFVDSKTYAEANFTNIDATANFVETEAECNTLSIDDDVLLESDIEIYPIPAKDVIYVKTSLPTTKLEIYSASGKRVYESTNFTTINVSKLNSGVYFIRLYMENGSFVNKRIVIE</sequence>
<gene>
    <name evidence="5" type="ORF">AXE80_07470</name>
</gene>
<dbReference type="EMBL" id="CP014224">
    <property type="protein sequence ID" value="ANW96125.1"/>
    <property type="molecule type" value="Genomic_DNA"/>
</dbReference>
<dbReference type="GO" id="GO:0035591">
    <property type="term" value="F:signaling adaptor activity"/>
    <property type="evidence" value="ECO:0007669"/>
    <property type="project" value="TreeGrafter"/>
</dbReference>
<dbReference type="InterPro" id="IPR032675">
    <property type="entry name" value="LRR_dom_sf"/>
</dbReference>
<dbReference type="Gene3D" id="3.80.10.10">
    <property type="entry name" value="Ribonuclease Inhibitor"/>
    <property type="match status" value="2"/>
</dbReference>
<evidence type="ECO:0000256" key="2">
    <source>
        <dbReference type="ARBA" id="ARBA00022729"/>
    </source>
</evidence>